<keyword evidence="7" id="KW-1185">Reference proteome</keyword>
<dbReference type="PANTHER" id="PTHR31896">
    <property type="entry name" value="FAMILY REGULATORY PROTEIN, PUTATIVE (AFU_ORTHOLOGUE AFUA_3G14730)-RELATED"/>
    <property type="match status" value="1"/>
</dbReference>
<proteinExistence type="inferred from homology"/>
<protein>
    <submittedName>
        <fullName evidence="6">Uncharacterized protein</fullName>
    </submittedName>
</protein>
<dbReference type="Pfam" id="PF02458">
    <property type="entry name" value="Transferase"/>
    <property type="match status" value="1"/>
</dbReference>
<evidence type="ECO:0000313" key="6">
    <source>
        <dbReference type="EMBL" id="KAF9698313.1"/>
    </source>
</evidence>
<evidence type="ECO:0000256" key="3">
    <source>
        <dbReference type="ARBA" id="ARBA00022679"/>
    </source>
</evidence>
<keyword evidence="3" id="KW-0808">Transferase</keyword>
<evidence type="ECO:0000256" key="2">
    <source>
        <dbReference type="ARBA" id="ARBA00009861"/>
    </source>
</evidence>
<keyword evidence="5" id="KW-1133">Transmembrane helix</keyword>
<dbReference type="PANTHER" id="PTHR31896:SF69">
    <property type="entry name" value="FAMILY REGULATORY PROTEIN, PUTATIVE (AFU_ORTHOLOGUE AFUA_3G14730)-RELATED"/>
    <property type="match status" value="1"/>
</dbReference>
<dbReference type="InterPro" id="IPR051283">
    <property type="entry name" value="Sec_Metabolite_Acyltrans"/>
</dbReference>
<organism evidence="6 7">
    <name type="scientific">Ascochyta lentis</name>
    <dbReference type="NCBI Taxonomy" id="205686"/>
    <lineage>
        <taxon>Eukaryota</taxon>
        <taxon>Fungi</taxon>
        <taxon>Dikarya</taxon>
        <taxon>Ascomycota</taxon>
        <taxon>Pezizomycotina</taxon>
        <taxon>Dothideomycetes</taxon>
        <taxon>Pleosporomycetidae</taxon>
        <taxon>Pleosporales</taxon>
        <taxon>Pleosporineae</taxon>
        <taxon>Didymellaceae</taxon>
        <taxon>Ascochyta</taxon>
    </lineage>
</organism>
<dbReference type="EMBL" id="RZGK01000006">
    <property type="protein sequence ID" value="KAF9698313.1"/>
    <property type="molecule type" value="Genomic_DNA"/>
</dbReference>
<name>A0A8H7JA14_9PLEO</name>
<keyword evidence="5" id="KW-0472">Membrane</keyword>
<dbReference type="GO" id="GO:0016746">
    <property type="term" value="F:acyltransferase activity"/>
    <property type="evidence" value="ECO:0007669"/>
    <property type="project" value="UniProtKB-KW"/>
</dbReference>
<reference evidence="6" key="1">
    <citation type="submission" date="2018-12" db="EMBL/GenBank/DDBJ databases">
        <authorList>
            <person name="Syme R.A."/>
            <person name="Farfan-Caceres L."/>
            <person name="Lichtenzveig J."/>
        </authorList>
    </citation>
    <scope>NUCLEOTIDE SEQUENCE</scope>
    <source>
        <strain evidence="6">Al4</strain>
    </source>
</reference>
<dbReference type="InterPro" id="IPR023213">
    <property type="entry name" value="CAT-like_dom_sf"/>
</dbReference>
<dbReference type="Gene3D" id="3.30.559.10">
    <property type="entry name" value="Chloramphenicol acetyltransferase-like domain"/>
    <property type="match status" value="2"/>
</dbReference>
<evidence type="ECO:0000256" key="5">
    <source>
        <dbReference type="SAM" id="Phobius"/>
    </source>
</evidence>
<reference evidence="6" key="2">
    <citation type="submission" date="2020-09" db="EMBL/GenBank/DDBJ databases">
        <title>Reference genome assembly for Australian Ascochyta lentis isolate Al4.</title>
        <authorList>
            <person name="Lee R.C."/>
            <person name="Farfan-Caceres L.M."/>
            <person name="Debler J.W."/>
            <person name="Williams A.H."/>
            <person name="Henares B.M."/>
        </authorList>
    </citation>
    <scope>NUCLEOTIDE SEQUENCE</scope>
    <source>
        <strain evidence="6">Al4</strain>
    </source>
</reference>
<dbReference type="OrthoDB" id="21502at2759"/>
<feature type="transmembrane region" description="Helical" evidence="5">
    <location>
        <begin position="218"/>
        <end position="239"/>
    </location>
</feature>
<comment type="pathway">
    <text evidence="1">Secondary metabolite biosynthesis.</text>
</comment>
<dbReference type="Proteomes" id="UP000651452">
    <property type="component" value="Unassembled WGS sequence"/>
</dbReference>
<sequence>MQDAIQDRTGDQVLPLRFWDSNDVFLKLALDFTFRFDDVLDPEKLRSSLERLLQIGDWHQMGARYKKNSKGKVELRIPQQYDEDRPGFVWSHDNRQQSITENELARRIPRLVKASRPTLHDDSCIFEDLVTRPGHPTKLIDWTEKDHPALSVHVVSFTDATLITLSWPHVFFDALGRQSLLQAWTAVLDGREEDVPVFVPYKDDPIVAIAEGAKPSDYVLFTSALTGIWFVLFIINFIFEILIHPKEASLAELVAKGAREQDVFLSHGDVLLAFWCKTTLAAQHLRPSRPVHIINAMNLRGVSAELPSPDKSAYIGNAVIGALTLTTVAEIEALSMSELASRVREDLKTQKEPRQVKSLVAWTLDRYKSGARLAMVGSWNQIMFSWSNWNRARFYEVDFSSAVVRSGLNGEDRMSKLGRPSFIMNRGHGDGISIRNGGPLIGEDANGDWWVSWPMRAEAWSEVEKALKTC</sequence>
<evidence type="ECO:0000256" key="4">
    <source>
        <dbReference type="ARBA" id="ARBA00023315"/>
    </source>
</evidence>
<accession>A0A8H7JA14</accession>
<evidence type="ECO:0000256" key="1">
    <source>
        <dbReference type="ARBA" id="ARBA00005179"/>
    </source>
</evidence>
<gene>
    <name evidence="6" type="ORF">EKO04_003352</name>
</gene>
<evidence type="ECO:0000313" key="7">
    <source>
        <dbReference type="Proteomes" id="UP000651452"/>
    </source>
</evidence>
<keyword evidence="4" id="KW-0012">Acyltransferase</keyword>
<comment type="caution">
    <text evidence="6">The sequence shown here is derived from an EMBL/GenBank/DDBJ whole genome shotgun (WGS) entry which is preliminary data.</text>
</comment>
<comment type="similarity">
    <text evidence="2">Belongs to the plant acyltransferase family.</text>
</comment>
<keyword evidence="5" id="KW-0812">Transmembrane</keyword>
<dbReference type="AlphaFoldDB" id="A0A8H7JA14"/>